<protein>
    <recommendedName>
        <fullName evidence="1">DUF4218 domain-containing protein</fullName>
    </recommendedName>
</protein>
<sequence length="147" mass="17120">MWEEKIVKIICKLEKVFPPAFFNSMEHLTIHLSCEVKVGEPVRFRWMYPFERKMHDLKKKVLNKDRVEASIYEANILSEISFFSLHYFGSNIQTRLNRLPRNIVSKNDNIDGCLSVFRNRGQPLGGRNAWASNVTKGIKGNRTLCFA</sequence>
<keyword evidence="3" id="KW-1185">Reference proteome</keyword>
<name>A0AAV5JXA1_9ROSI</name>
<dbReference type="Pfam" id="PF13960">
    <property type="entry name" value="DUF4218"/>
    <property type="match status" value="1"/>
</dbReference>
<feature type="domain" description="DUF4218" evidence="1">
    <location>
        <begin position="3"/>
        <end position="102"/>
    </location>
</feature>
<accession>A0AAV5JXA1</accession>
<dbReference type="EMBL" id="BPVZ01000043">
    <property type="protein sequence ID" value="GKV15521.1"/>
    <property type="molecule type" value="Genomic_DNA"/>
</dbReference>
<evidence type="ECO:0000313" key="3">
    <source>
        <dbReference type="Proteomes" id="UP001054252"/>
    </source>
</evidence>
<evidence type="ECO:0000313" key="2">
    <source>
        <dbReference type="EMBL" id="GKV15521.1"/>
    </source>
</evidence>
<dbReference type="PANTHER" id="PTHR48258:SF3">
    <property type="entry name" value="FK506-BINDING PROTEIN 4-LIKE ISOFORM X1"/>
    <property type="match status" value="1"/>
</dbReference>
<reference evidence="2 3" key="1">
    <citation type="journal article" date="2021" name="Commun. Biol.">
        <title>The genome of Shorea leprosula (Dipterocarpaceae) highlights the ecological relevance of drought in aseasonal tropical rainforests.</title>
        <authorList>
            <person name="Ng K.K.S."/>
            <person name="Kobayashi M.J."/>
            <person name="Fawcett J.A."/>
            <person name="Hatakeyama M."/>
            <person name="Paape T."/>
            <person name="Ng C.H."/>
            <person name="Ang C.C."/>
            <person name="Tnah L.H."/>
            <person name="Lee C.T."/>
            <person name="Nishiyama T."/>
            <person name="Sese J."/>
            <person name="O'Brien M.J."/>
            <person name="Copetti D."/>
            <person name="Mohd Noor M.I."/>
            <person name="Ong R.C."/>
            <person name="Putra M."/>
            <person name="Sireger I.Z."/>
            <person name="Indrioko S."/>
            <person name="Kosugi Y."/>
            <person name="Izuno A."/>
            <person name="Isagi Y."/>
            <person name="Lee S.L."/>
            <person name="Shimizu K.K."/>
        </authorList>
    </citation>
    <scope>NUCLEOTIDE SEQUENCE [LARGE SCALE GENOMIC DNA]</scope>
    <source>
        <strain evidence="2">214</strain>
    </source>
</reference>
<organism evidence="2 3">
    <name type="scientific">Rubroshorea leprosula</name>
    <dbReference type="NCBI Taxonomy" id="152421"/>
    <lineage>
        <taxon>Eukaryota</taxon>
        <taxon>Viridiplantae</taxon>
        <taxon>Streptophyta</taxon>
        <taxon>Embryophyta</taxon>
        <taxon>Tracheophyta</taxon>
        <taxon>Spermatophyta</taxon>
        <taxon>Magnoliopsida</taxon>
        <taxon>eudicotyledons</taxon>
        <taxon>Gunneridae</taxon>
        <taxon>Pentapetalae</taxon>
        <taxon>rosids</taxon>
        <taxon>malvids</taxon>
        <taxon>Malvales</taxon>
        <taxon>Dipterocarpaceae</taxon>
        <taxon>Rubroshorea</taxon>
    </lineage>
</organism>
<dbReference type="AlphaFoldDB" id="A0AAV5JXA1"/>
<proteinExistence type="predicted"/>
<comment type="caution">
    <text evidence="2">The sequence shown here is derived from an EMBL/GenBank/DDBJ whole genome shotgun (WGS) entry which is preliminary data.</text>
</comment>
<dbReference type="InterPro" id="IPR025452">
    <property type="entry name" value="DUF4218"/>
</dbReference>
<gene>
    <name evidence="2" type="ORF">SLEP1_g26307</name>
</gene>
<dbReference type="PANTHER" id="PTHR48258">
    <property type="entry name" value="DUF4218 DOMAIN-CONTAINING PROTEIN-RELATED"/>
    <property type="match status" value="1"/>
</dbReference>
<dbReference type="Proteomes" id="UP001054252">
    <property type="component" value="Unassembled WGS sequence"/>
</dbReference>
<evidence type="ECO:0000259" key="1">
    <source>
        <dbReference type="Pfam" id="PF13960"/>
    </source>
</evidence>